<organism evidence="1 2">
    <name type="scientific">Desertifilum tharense IPPAS B-1220</name>
    <dbReference type="NCBI Taxonomy" id="1781255"/>
    <lineage>
        <taxon>Bacteria</taxon>
        <taxon>Bacillati</taxon>
        <taxon>Cyanobacteriota</taxon>
        <taxon>Cyanophyceae</taxon>
        <taxon>Desertifilales</taxon>
        <taxon>Desertifilaceae</taxon>
        <taxon>Desertifilum</taxon>
    </lineage>
</organism>
<protein>
    <submittedName>
        <fullName evidence="1">Methyltransferase</fullName>
    </submittedName>
</protein>
<name>A0ACD5GVI7_9CYAN</name>
<accession>A0ACD5GVI7</accession>
<keyword evidence="1" id="KW-0808">Transferase</keyword>
<evidence type="ECO:0000313" key="2">
    <source>
        <dbReference type="Proteomes" id="UP000095472"/>
    </source>
</evidence>
<gene>
    <name evidence="1" type="ORF">BH720_035365</name>
</gene>
<sequence>MMYGFQISQAIYVATQLGIPDLLQNGSQSSEEVAQKLGIPRQRLEPLLHLLVSVGIFTENQDNTFQLNALSQHLLAGTPHSLRGTVLSMGAILYPLWGHLLEGIQTEEIAFTKTFNSSLYTYLQQNPETANRFNEWMQETTREWLFPILETYDFSGVKTLVDVGGGTGSLIAIILNANPQMQAILFDREDVVQGAPAVLTEAGVAQRCQIIGGDFFQTIPSGGDLYLLSRVLLNWEDPQALEILKNCHQAMTSKDRLVIVDFMLSPGQTSPFLGMGSLSLLLLGGHCMRKEDEFERLLSSAGFQVTHRLKTSGTSQHYGSPTRQFLSRLGRLTQHSPYAGAKREAQIFSIHSFIPPDNFK</sequence>
<keyword evidence="1" id="KW-0489">Methyltransferase</keyword>
<reference evidence="1 2" key="1">
    <citation type="journal article" date="2016" name="Genome Announc.">
        <title>Draft Genome Sequence of the Thermotolerant Cyanobacterium Desertifilum sp. IPPAS B-1220.</title>
        <authorList>
            <person name="Mironov K.S."/>
            <person name="Sinetova M.A."/>
            <person name="Bolatkhan K."/>
            <person name="Zayadan B.K."/>
            <person name="Ustinova V.V."/>
            <person name="Kupriyanova E.V."/>
            <person name="Skrypnik A.N."/>
            <person name="Gogoleva N.E."/>
            <person name="Gogolev Y.V."/>
            <person name="Los D.A."/>
        </authorList>
    </citation>
    <scope>NUCLEOTIDE SEQUENCE [LARGE SCALE GENOMIC DNA]</scope>
    <source>
        <strain evidence="1 2">IPPAS B-1220</strain>
    </source>
</reference>
<dbReference type="EMBL" id="CP182909">
    <property type="protein sequence ID" value="XPM64201.1"/>
    <property type="molecule type" value="Genomic_DNA"/>
</dbReference>
<evidence type="ECO:0000313" key="1">
    <source>
        <dbReference type="EMBL" id="XPM64201.1"/>
    </source>
</evidence>
<proteinExistence type="predicted"/>
<keyword evidence="2" id="KW-1185">Reference proteome</keyword>
<dbReference type="Proteomes" id="UP000095472">
    <property type="component" value="Chromosome"/>
</dbReference>